<name>A0A167CK28_COLIC</name>
<evidence type="ECO:0000256" key="1">
    <source>
        <dbReference type="SAM" id="SignalP"/>
    </source>
</evidence>
<feature type="signal peptide" evidence="1">
    <location>
        <begin position="1"/>
        <end position="18"/>
    </location>
</feature>
<protein>
    <submittedName>
        <fullName evidence="2">Uncharacterized protein</fullName>
    </submittedName>
</protein>
<evidence type="ECO:0000313" key="3">
    <source>
        <dbReference type="Proteomes" id="UP000076584"/>
    </source>
</evidence>
<evidence type="ECO:0000313" key="2">
    <source>
        <dbReference type="EMBL" id="KZL82694.1"/>
    </source>
</evidence>
<proteinExistence type="predicted"/>
<keyword evidence="1" id="KW-0732">Signal</keyword>
<sequence length="184" mass="20483">LFKWVIWWLIVESHHALGSFYRNQQPESSQHAILQPTQFPREGCPASMQSIDRGGFLIPGCGQQPQRMVASIKSAHRILLSIVLRPLCNRNKKQTTGSQSFLKITRLLILLRPFSIWTDTLASTGTSTASTVPVGSTFTVPGARTALCTTGRLRNVSNESSFGLVCYDTARFCPKQCRERPQSC</sequence>
<organism evidence="2 3">
    <name type="scientific">Colletotrichum incanum</name>
    <name type="common">Soybean anthracnose fungus</name>
    <dbReference type="NCBI Taxonomy" id="1573173"/>
    <lineage>
        <taxon>Eukaryota</taxon>
        <taxon>Fungi</taxon>
        <taxon>Dikarya</taxon>
        <taxon>Ascomycota</taxon>
        <taxon>Pezizomycotina</taxon>
        <taxon>Sordariomycetes</taxon>
        <taxon>Hypocreomycetidae</taxon>
        <taxon>Glomerellales</taxon>
        <taxon>Glomerellaceae</taxon>
        <taxon>Colletotrichum</taxon>
        <taxon>Colletotrichum spaethianum species complex</taxon>
    </lineage>
</organism>
<dbReference type="EMBL" id="LFIW01001369">
    <property type="protein sequence ID" value="KZL82694.1"/>
    <property type="molecule type" value="Genomic_DNA"/>
</dbReference>
<accession>A0A167CK28</accession>
<feature type="non-terminal residue" evidence="2">
    <location>
        <position position="1"/>
    </location>
</feature>
<comment type="caution">
    <text evidence="2">The sequence shown here is derived from an EMBL/GenBank/DDBJ whole genome shotgun (WGS) entry which is preliminary data.</text>
</comment>
<gene>
    <name evidence="2" type="ORF">CI238_07324</name>
</gene>
<reference evidence="2 3" key="1">
    <citation type="submission" date="2015-06" db="EMBL/GenBank/DDBJ databases">
        <title>Survival trade-offs in plant roots during colonization by closely related pathogenic and mutualistic fungi.</title>
        <authorList>
            <person name="Hacquard S."/>
            <person name="Kracher B."/>
            <person name="Hiruma K."/>
            <person name="Weinman A."/>
            <person name="Muench P."/>
            <person name="Garrido Oter R."/>
            <person name="Ver Loren van Themaat E."/>
            <person name="Dallerey J.-F."/>
            <person name="Damm U."/>
            <person name="Henrissat B."/>
            <person name="Lespinet O."/>
            <person name="Thon M."/>
            <person name="Kemen E."/>
            <person name="McHardy A.C."/>
            <person name="Schulze-Lefert P."/>
            <person name="O'Connell R.J."/>
        </authorList>
    </citation>
    <scope>NUCLEOTIDE SEQUENCE [LARGE SCALE GENOMIC DNA]</scope>
    <source>
        <strain evidence="2 3">MAFF 238704</strain>
    </source>
</reference>
<feature type="chain" id="PRO_5007884746" evidence="1">
    <location>
        <begin position="19"/>
        <end position="184"/>
    </location>
</feature>
<dbReference type="Proteomes" id="UP000076584">
    <property type="component" value="Unassembled WGS sequence"/>
</dbReference>
<dbReference type="AlphaFoldDB" id="A0A167CK28"/>
<keyword evidence="3" id="KW-1185">Reference proteome</keyword>